<dbReference type="SUPFAM" id="SSF58014">
    <property type="entry name" value="Coiled-coil domain of nucleotide exchange factor GrpE"/>
    <property type="match status" value="1"/>
</dbReference>
<dbReference type="PANTHER" id="PTHR21237">
    <property type="entry name" value="GRPE PROTEIN"/>
    <property type="match status" value="1"/>
</dbReference>
<evidence type="ECO:0000256" key="10">
    <source>
        <dbReference type="HAMAP-Rule" id="MF_01151"/>
    </source>
</evidence>
<dbReference type="FunFam" id="2.30.22.10:FF:000001">
    <property type="entry name" value="Protein GrpE"/>
    <property type="match status" value="1"/>
</dbReference>
<dbReference type="EMBL" id="FMWD01000001">
    <property type="protein sequence ID" value="SCZ49531.1"/>
    <property type="molecule type" value="Genomic_DNA"/>
</dbReference>
<dbReference type="Proteomes" id="UP000199648">
    <property type="component" value="Unassembled WGS sequence"/>
</dbReference>
<evidence type="ECO:0000256" key="2">
    <source>
        <dbReference type="ARBA" id="ARBA00009054"/>
    </source>
</evidence>
<feature type="region of interest" description="Disordered" evidence="13">
    <location>
        <begin position="1"/>
        <end position="45"/>
    </location>
</feature>
<evidence type="ECO:0000256" key="11">
    <source>
        <dbReference type="RuleBase" id="RU000639"/>
    </source>
</evidence>
<evidence type="ECO:0000313" key="15">
    <source>
        <dbReference type="Proteomes" id="UP000199648"/>
    </source>
</evidence>
<dbReference type="GO" id="GO:0051087">
    <property type="term" value="F:protein-folding chaperone binding"/>
    <property type="evidence" value="ECO:0007669"/>
    <property type="project" value="InterPro"/>
</dbReference>
<dbReference type="NCBIfam" id="NF010748">
    <property type="entry name" value="PRK14150.1"/>
    <property type="match status" value="1"/>
</dbReference>
<dbReference type="GO" id="GO:0005829">
    <property type="term" value="C:cytosol"/>
    <property type="evidence" value="ECO:0007669"/>
    <property type="project" value="TreeGrafter"/>
</dbReference>
<comment type="similarity">
    <text evidence="2 10 12">Belongs to the GrpE family.</text>
</comment>
<protein>
    <recommendedName>
        <fullName evidence="8 10">Protein GrpE</fullName>
    </recommendedName>
    <alternativeName>
        <fullName evidence="9 10">HSP-70 cofactor</fullName>
    </alternativeName>
</protein>
<comment type="function">
    <text evidence="7 10 11">Participates actively in the response to hyperosmotic and heat shock by preventing the aggregation of stress-denatured proteins, in association with DnaK and GrpE. It is the nucleotide exchange factor for DnaK and may function as a thermosensor. Unfolded proteins bind initially to DnaJ; upon interaction with the DnaJ-bound protein, DnaK hydrolyzes its bound ATP, resulting in the formation of a stable complex. GrpE releases ADP from DnaK; ATP binding to DnaK triggers the release of the substrate protein, thus completing the reaction cycle. Several rounds of ATP-dependent interactions between DnaJ, DnaK and GrpE are required for fully efficient folding.</text>
</comment>
<dbReference type="PROSITE" id="PS01071">
    <property type="entry name" value="GRPE"/>
    <property type="match status" value="1"/>
</dbReference>
<dbReference type="GO" id="GO:0006457">
    <property type="term" value="P:protein folding"/>
    <property type="evidence" value="ECO:0007669"/>
    <property type="project" value="InterPro"/>
</dbReference>
<keyword evidence="6 10" id="KW-0143">Chaperone</keyword>
<dbReference type="InterPro" id="IPR000740">
    <property type="entry name" value="GrpE"/>
</dbReference>
<feature type="compositionally biased region" description="Low complexity" evidence="13">
    <location>
        <begin position="24"/>
        <end position="41"/>
    </location>
</feature>
<evidence type="ECO:0000256" key="4">
    <source>
        <dbReference type="ARBA" id="ARBA00022490"/>
    </source>
</evidence>
<dbReference type="Pfam" id="PF01025">
    <property type="entry name" value="GrpE"/>
    <property type="match status" value="1"/>
</dbReference>
<dbReference type="CDD" id="cd00446">
    <property type="entry name" value="GrpE"/>
    <property type="match status" value="1"/>
</dbReference>
<evidence type="ECO:0000256" key="6">
    <source>
        <dbReference type="ARBA" id="ARBA00023186"/>
    </source>
</evidence>
<evidence type="ECO:0000256" key="12">
    <source>
        <dbReference type="RuleBase" id="RU004478"/>
    </source>
</evidence>
<dbReference type="PANTHER" id="PTHR21237:SF23">
    <property type="entry name" value="GRPE PROTEIN HOMOLOG, MITOCHONDRIAL"/>
    <property type="match status" value="1"/>
</dbReference>
<evidence type="ECO:0000256" key="5">
    <source>
        <dbReference type="ARBA" id="ARBA00023016"/>
    </source>
</evidence>
<dbReference type="OrthoDB" id="9789811at2"/>
<organism evidence="14 15">
    <name type="scientific">Thiohalomonas denitrificans</name>
    <dbReference type="NCBI Taxonomy" id="415747"/>
    <lineage>
        <taxon>Bacteria</taxon>
        <taxon>Pseudomonadati</taxon>
        <taxon>Pseudomonadota</taxon>
        <taxon>Gammaproteobacteria</taxon>
        <taxon>Thiohalomonadales</taxon>
        <taxon>Thiohalomonadaceae</taxon>
        <taxon>Thiohalomonas</taxon>
    </lineage>
</organism>
<evidence type="ECO:0000256" key="8">
    <source>
        <dbReference type="ARBA" id="ARBA00072274"/>
    </source>
</evidence>
<comment type="subunit">
    <text evidence="3 10">Homodimer.</text>
</comment>
<dbReference type="STRING" id="415747.SAMN03097708_00185"/>
<evidence type="ECO:0000256" key="13">
    <source>
        <dbReference type="SAM" id="MobiDB-lite"/>
    </source>
</evidence>
<keyword evidence="4 10" id="KW-0963">Cytoplasm</keyword>
<keyword evidence="15" id="KW-1185">Reference proteome</keyword>
<proteinExistence type="inferred from homology"/>
<dbReference type="Gene3D" id="3.90.20.20">
    <property type="match status" value="1"/>
</dbReference>
<dbReference type="InterPro" id="IPR013805">
    <property type="entry name" value="GrpE_CC"/>
</dbReference>
<name>A0A1G5PK26_9GAMM</name>
<dbReference type="GO" id="GO:0051082">
    <property type="term" value="F:unfolded protein binding"/>
    <property type="evidence" value="ECO:0007669"/>
    <property type="project" value="TreeGrafter"/>
</dbReference>
<dbReference type="AlphaFoldDB" id="A0A1G5PK26"/>
<evidence type="ECO:0000256" key="7">
    <source>
        <dbReference type="ARBA" id="ARBA00053401"/>
    </source>
</evidence>
<dbReference type="NCBIfam" id="NF010737">
    <property type="entry name" value="PRK14139.1"/>
    <property type="match status" value="1"/>
</dbReference>
<gene>
    <name evidence="10" type="primary">grpE</name>
    <name evidence="14" type="ORF">SAMN03097708_00185</name>
</gene>
<dbReference type="SUPFAM" id="SSF51064">
    <property type="entry name" value="Head domain of nucleotide exchange factor GrpE"/>
    <property type="match status" value="1"/>
</dbReference>
<sequence length="189" mass="21182">MSEETKSPDSENEEPQASESAESTGTEVGQETGQEELQLQLEDARSKADEHWSQCLRLQAELENTRRRAERDVESAHKFALEKFTIELLPVKDSLEMGLSAATGDDETVARLREGTELTLKMFSDVLQKFGIREISPTAGEPFNPEYHQAMTMQESAEHPENTIVAVMQKGYLLNERLVRPAMVIVSKG</sequence>
<dbReference type="NCBIfam" id="NF010738">
    <property type="entry name" value="PRK14140.1"/>
    <property type="match status" value="1"/>
</dbReference>
<dbReference type="GO" id="GO:0042803">
    <property type="term" value="F:protein homodimerization activity"/>
    <property type="evidence" value="ECO:0007669"/>
    <property type="project" value="InterPro"/>
</dbReference>
<evidence type="ECO:0000313" key="14">
    <source>
        <dbReference type="EMBL" id="SCZ49531.1"/>
    </source>
</evidence>
<keyword evidence="5 10" id="KW-0346">Stress response</keyword>
<evidence type="ECO:0000256" key="1">
    <source>
        <dbReference type="ARBA" id="ARBA00004496"/>
    </source>
</evidence>
<dbReference type="Gene3D" id="2.30.22.10">
    <property type="entry name" value="Head domain of nucleotide exchange factor GrpE"/>
    <property type="match status" value="1"/>
</dbReference>
<evidence type="ECO:0000256" key="9">
    <source>
        <dbReference type="ARBA" id="ARBA00076414"/>
    </source>
</evidence>
<dbReference type="GO" id="GO:0000774">
    <property type="term" value="F:adenyl-nucleotide exchange factor activity"/>
    <property type="evidence" value="ECO:0007669"/>
    <property type="project" value="InterPro"/>
</dbReference>
<accession>A0A1G5PK26</accession>
<dbReference type="HAMAP" id="MF_01151">
    <property type="entry name" value="GrpE"/>
    <property type="match status" value="1"/>
</dbReference>
<dbReference type="RefSeq" id="WP_092991667.1">
    <property type="nucleotide sequence ID" value="NZ_FMWD01000001.1"/>
</dbReference>
<dbReference type="InterPro" id="IPR009012">
    <property type="entry name" value="GrpE_head"/>
</dbReference>
<evidence type="ECO:0000256" key="3">
    <source>
        <dbReference type="ARBA" id="ARBA00011738"/>
    </source>
</evidence>
<comment type="subcellular location">
    <subcellularLocation>
        <location evidence="1 10">Cytoplasm</location>
    </subcellularLocation>
</comment>
<reference evidence="14 15" key="1">
    <citation type="submission" date="2016-10" db="EMBL/GenBank/DDBJ databases">
        <authorList>
            <person name="de Groot N.N."/>
        </authorList>
    </citation>
    <scope>NUCLEOTIDE SEQUENCE [LARGE SCALE GENOMIC DNA]</scope>
    <source>
        <strain evidence="14 15">HLD2</strain>
    </source>
</reference>
<dbReference type="PRINTS" id="PR00773">
    <property type="entry name" value="GRPEPROTEIN"/>
</dbReference>